<dbReference type="STRING" id="907348.TresaDRAFT_1958"/>
<organism evidence="8 9">
    <name type="scientific">Treponema saccharophilum DSM 2985</name>
    <dbReference type="NCBI Taxonomy" id="907348"/>
    <lineage>
        <taxon>Bacteria</taxon>
        <taxon>Pseudomonadati</taxon>
        <taxon>Spirochaetota</taxon>
        <taxon>Spirochaetia</taxon>
        <taxon>Spirochaetales</taxon>
        <taxon>Treponemataceae</taxon>
        <taxon>Treponema</taxon>
    </lineage>
</organism>
<sequence>MATLYIVGTPIGNLGDITFRAVETFKSVDVIAAEDTRHTLQLLNHLGIKKPLVSCRSQNEGTAGQKIIKILDEGQDVAYASDAGTPGVSDPGAVLAGMARAAGHKVVPIPGPSAFASLVSVAGAGGKTLVFEGFLSPKPGRRRSRLRELLATGDAVVLYESPFRVVKLLTDIADIDGGRRVVVGRELTKIHEEIVEGTAADVRDDFAGRDKVLGEFAVFISGVKKAQLSGEFADN</sequence>
<dbReference type="CDD" id="cd11648">
    <property type="entry name" value="RsmI"/>
    <property type="match status" value="1"/>
</dbReference>
<dbReference type="AlphaFoldDB" id="H7EKQ8"/>
<dbReference type="Gene3D" id="3.40.1010.10">
    <property type="entry name" value="Cobalt-precorrin-4 Transmethylase, Domain 1"/>
    <property type="match status" value="1"/>
</dbReference>
<dbReference type="Pfam" id="PF00590">
    <property type="entry name" value="TP_methylase"/>
    <property type="match status" value="1"/>
</dbReference>
<evidence type="ECO:0000256" key="3">
    <source>
        <dbReference type="ARBA" id="ARBA00022603"/>
    </source>
</evidence>
<dbReference type="InterPro" id="IPR014777">
    <property type="entry name" value="4pyrrole_Mease_sub1"/>
</dbReference>
<dbReference type="HAMAP" id="MF_01877">
    <property type="entry name" value="16SrRNA_methyltr_I"/>
    <property type="match status" value="1"/>
</dbReference>
<dbReference type="PATRIC" id="fig|907348.3.peg.1487"/>
<keyword evidence="3 6" id="KW-0489">Methyltransferase</keyword>
<dbReference type="RefSeq" id="WP_002704277.1">
    <property type="nucleotide sequence ID" value="NZ_AGRW01000046.1"/>
</dbReference>
<dbReference type="InterPro" id="IPR035996">
    <property type="entry name" value="4pyrrol_Methylase_sf"/>
</dbReference>
<keyword evidence="1 6" id="KW-0963">Cytoplasm</keyword>
<evidence type="ECO:0000256" key="1">
    <source>
        <dbReference type="ARBA" id="ARBA00022490"/>
    </source>
</evidence>
<feature type="domain" description="Tetrapyrrole methylase" evidence="7">
    <location>
        <begin position="3"/>
        <end position="202"/>
    </location>
</feature>
<dbReference type="OrthoDB" id="9809084at2"/>
<evidence type="ECO:0000256" key="4">
    <source>
        <dbReference type="ARBA" id="ARBA00022679"/>
    </source>
</evidence>
<dbReference type="InterPro" id="IPR008189">
    <property type="entry name" value="rRNA_ssu_MeTfrase_I"/>
</dbReference>
<gene>
    <name evidence="6" type="primary">rsmI</name>
    <name evidence="8" type="ORF">TresaDRAFT_1958</name>
</gene>
<evidence type="ECO:0000313" key="9">
    <source>
        <dbReference type="Proteomes" id="UP000003571"/>
    </source>
</evidence>
<proteinExistence type="inferred from homology"/>
<dbReference type="PANTHER" id="PTHR46111">
    <property type="entry name" value="RIBOSOMAL RNA SMALL SUBUNIT METHYLTRANSFERASE I"/>
    <property type="match status" value="1"/>
</dbReference>
<comment type="caution">
    <text evidence="8">The sequence shown here is derived from an EMBL/GenBank/DDBJ whole genome shotgun (WGS) entry which is preliminary data.</text>
</comment>
<dbReference type="PANTHER" id="PTHR46111:SF1">
    <property type="entry name" value="RIBOSOMAL RNA SMALL SUBUNIT METHYLTRANSFERASE I"/>
    <property type="match status" value="1"/>
</dbReference>
<dbReference type="GO" id="GO:0005737">
    <property type="term" value="C:cytoplasm"/>
    <property type="evidence" value="ECO:0007669"/>
    <property type="project" value="UniProtKB-SubCell"/>
</dbReference>
<protein>
    <recommendedName>
        <fullName evidence="6">Ribosomal RNA small subunit methyltransferase I</fullName>
        <ecNumber evidence="6">2.1.1.198</ecNumber>
    </recommendedName>
    <alternativeName>
        <fullName evidence="6">16S rRNA 2'-O-ribose C1402 methyltransferase</fullName>
    </alternativeName>
    <alternativeName>
        <fullName evidence="6">rRNA (cytidine-2'-O-)-methyltransferase RsmI</fullName>
    </alternativeName>
</protein>
<comment type="function">
    <text evidence="6">Catalyzes the 2'-O-methylation of the ribose of cytidine 1402 (C1402) in 16S rRNA.</text>
</comment>
<dbReference type="InterPro" id="IPR000878">
    <property type="entry name" value="4pyrrol_Mease"/>
</dbReference>
<accession>H7EKQ8</accession>
<comment type="subcellular location">
    <subcellularLocation>
        <location evidence="6">Cytoplasm</location>
    </subcellularLocation>
</comment>
<dbReference type="Proteomes" id="UP000003571">
    <property type="component" value="Unassembled WGS sequence"/>
</dbReference>
<dbReference type="Gene3D" id="3.30.950.10">
    <property type="entry name" value="Methyltransferase, Cobalt-precorrin-4 Transmethylase, Domain 2"/>
    <property type="match status" value="1"/>
</dbReference>
<dbReference type="SUPFAM" id="SSF53790">
    <property type="entry name" value="Tetrapyrrole methylase"/>
    <property type="match status" value="1"/>
</dbReference>
<dbReference type="PIRSF" id="PIRSF005917">
    <property type="entry name" value="MTase_YraL"/>
    <property type="match status" value="1"/>
</dbReference>
<dbReference type="EC" id="2.1.1.198" evidence="6"/>
<name>H7EKQ8_9SPIR</name>
<evidence type="ECO:0000259" key="7">
    <source>
        <dbReference type="Pfam" id="PF00590"/>
    </source>
</evidence>
<evidence type="ECO:0000313" key="8">
    <source>
        <dbReference type="EMBL" id="EIC01816.1"/>
    </source>
</evidence>
<keyword evidence="5 6" id="KW-0949">S-adenosyl-L-methionine</keyword>
<keyword evidence="4 6" id="KW-0808">Transferase</keyword>
<evidence type="ECO:0000256" key="5">
    <source>
        <dbReference type="ARBA" id="ARBA00022691"/>
    </source>
</evidence>
<dbReference type="EMBL" id="AGRW01000046">
    <property type="protein sequence ID" value="EIC01816.1"/>
    <property type="molecule type" value="Genomic_DNA"/>
</dbReference>
<keyword evidence="2 6" id="KW-0698">rRNA processing</keyword>
<dbReference type="eggNOG" id="COG0313">
    <property type="taxonomic scope" value="Bacteria"/>
</dbReference>
<dbReference type="InterPro" id="IPR014776">
    <property type="entry name" value="4pyrrole_Mease_sub2"/>
</dbReference>
<evidence type="ECO:0000256" key="2">
    <source>
        <dbReference type="ARBA" id="ARBA00022552"/>
    </source>
</evidence>
<comment type="similarity">
    <text evidence="6">Belongs to the methyltransferase superfamily. RsmI family.</text>
</comment>
<dbReference type="InterPro" id="IPR018063">
    <property type="entry name" value="SAM_MeTrfase_RsmI_CS"/>
</dbReference>
<dbReference type="GO" id="GO:0070677">
    <property type="term" value="F:rRNA (cytosine-2'-O-)-methyltransferase activity"/>
    <property type="evidence" value="ECO:0007669"/>
    <property type="project" value="UniProtKB-UniRule"/>
</dbReference>
<dbReference type="NCBIfam" id="TIGR00096">
    <property type="entry name" value="16S rRNA (cytidine(1402)-2'-O)-methyltransferase"/>
    <property type="match status" value="1"/>
</dbReference>
<reference evidence="8 9" key="1">
    <citation type="submission" date="2011-09" db="EMBL/GenBank/DDBJ databases">
        <title>The draft genome of Treponema saccharophilum DSM 2985.</title>
        <authorList>
            <consortium name="US DOE Joint Genome Institute (JGI-PGF)"/>
            <person name="Lucas S."/>
            <person name="Copeland A."/>
            <person name="Lapidus A."/>
            <person name="Glavina del Rio T."/>
            <person name="Dalin E."/>
            <person name="Tice H."/>
            <person name="Bruce D."/>
            <person name="Goodwin L."/>
            <person name="Pitluck S."/>
            <person name="Peters L."/>
            <person name="Kyrpides N."/>
            <person name="Mavromatis K."/>
            <person name="Ivanova N."/>
            <person name="Markowitz V."/>
            <person name="Cheng J.-F."/>
            <person name="Hugenholtz P."/>
            <person name="Woyke T."/>
            <person name="Wu D."/>
            <person name="Gronow S."/>
            <person name="Wellnitz S."/>
            <person name="Brambilla E."/>
            <person name="Klenk H.-P."/>
            <person name="Eisen J.A."/>
        </authorList>
    </citation>
    <scope>NUCLEOTIDE SEQUENCE [LARGE SCALE GENOMIC DNA]</scope>
    <source>
        <strain evidence="8 9">DSM 2985</strain>
    </source>
</reference>
<evidence type="ECO:0000256" key="6">
    <source>
        <dbReference type="HAMAP-Rule" id="MF_01877"/>
    </source>
</evidence>
<comment type="catalytic activity">
    <reaction evidence="6">
        <text>cytidine(1402) in 16S rRNA + S-adenosyl-L-methionine = 2'-O-methylcytidine(1402) in 16S rRNA + S-adenosyl-L-homocysteine + H(+)</text>
        <dbReference type="Rhea" id="RHEA:42924"/>
        <dbReference type="Rhea" id="RHEA-COMP:10285"/>
        <dbReference type="Rhea" id="RHEA-COMP:10286"/>
        <dbReference type="ChEBI" id="CHEBI:15378"/>
        <dbReference type="ChEBI" id="CHEBI:57856"/>
        <dbReference type="ChEBI" id="CHEBI:59789"/>
        <dbReference type="ChEBI" id="CHEBI:74495"/>
        <dbReference type="ChEBI" id="CHEBI:82748"/>
        <dbReference type="EC" id="2.1.1.198"/>
    </reaction>
</comment>
<dbReference type="PROSITE" id="PS01296">
    <property type="entry name" value="RSMI"/>
    <property type="match status" value="1"/>
</dbReference>
<keyword evidence="9" id="KW-1185">Reference proteome</keyword>